<feature type="transmembrane region" description="Helical" evidence="1">
    <location>
        <begin position="195"/>
        <end position="215"/>
    </location>
</feature>
<sequence length="257" mass="27761">MSAYWLERQHIWEWLALGNFLVGGAGGGLYVVAVLTGSADGLLSLAAAGLVVAGLVFVGVEAGNPVKAYHVFRNFRQSWMSREAVFATGFVLLAGLDFMWPNVLLKWLAWFCAASYVVSQGFMLAAAKKIPSWNTPLTPPLFIVLSLSAGLGITAVLYKTQNTIAPMLLGLLTIVLAASYAAWPGATKYFKQSLMAERNWVFLLFSMVIAAVAVASSQTSIFLAGVMLLLSSSLFKYVIIIRMSYKLPVLPPIGRTA</sequence>
<keyword evidence="1" id="KW-0812">Transmembrane</keyword>
<accession>A0A7C5LBR1</accession>
<feature type="transmembrane region" description="Helical" evidence="1">
    <location>
        <begin position="221"/>
        <end position="239"/>
    </location>
</feature>
<proteinExistence type="predicted"/>
<evidence type="ECO:0000256" key="1">
    <source>
        <dbReference type="SAM" id="Phobius"/>
    </source>
</evidence>
<organism evidence="2">
    <name type="scientific">Caldiarchaeum subterraneum</name>
    <dbReference type="NCBI Taxonomy" id="311458"/>
    <lineage>
        <taxon>Archaea</taxon>
        <taxon>Nitrososphaerota</taxon>
        <taxon>Candidatus Caldarchaeales</taxon>
        <taxon>Candidatus Caldarchaeaceae</taxon>
        <taxon>Candidatus Caldarchaeum</taxon>
    </lineage>
</organism>
<feature type="transmembrane region" description="Helical" evidence="1">
    <location>
        <begin position="139"/>
        <end position="158"/>
    </location>
</feature>
<feature type="transmembrane region" description="Helical" evidence="1">
    <location>
        <begin position="164"/>
        <end position="183"/>
    </location>
</feature>
<dbReference type="Gene3D" id="1.20.1630.10">
    <property type="entry name" value="Formate dehydrogenase/DMSO reductase domain"/>
    <property type="match status" value="1"/>
</dbReference>
<dbReference type="AlphaFoldDB" id="A0A7C5LBR1"/>
<keyword evidence="1" id="KW-1133">Transmembrane helix</keyword>
<comment type="caution">
    <text evidence="2">The sequence shown here is derived from an EMBL/GenBank/DDBJ whole genome shotgun (WGS) entry which is preliminary data.</text>
</comment>
<evidence type="ECO:0008006" key="3">
    <source>
        <dbReference type="Google" id="ProtNLM"/>
    </source>
</evidence>
<feature type="transmembrane region" description="Helical" evidence="1">
    <location>
        <begin position="107"/>
        <end position="127"/>
    </location>
</feature>
<gene>
    <name evidence="2" type="ORF">ENM11_01820</name>
</gene>
<dbReference type="EMBL" id="DRWN01000018">
    <property type="protein sequence ID" value="HHK67879.1"/>
    <property type="molecule type" value="Genomic_DNA"/>
</dbReference>
<feature type="transmembrane region" description="Helical" evidence="1">
    <location>
        <begin position="12"/>
        <end position="35"/>
    </location>
</feature>
<feature type="transmembrane region" description="Helical" evidence="1">
    <location>
        <begin position="84"/>
        <end position="101"/>
    </location>
</feature>
<reference evidence="2" key="1">
    <citation type="journal article" date="2020" name="mSystems">
        <title>Genome- and Community-Level Interaction Insights into Carbon Utilization and Element Cycling Functions of Hydrothermarchaeota in Hydrothermal Sediment.</title>
        <authorList>
            <person name="Zhou Z."/>
            <person name="Liu Y."/>
            <person name="Xu W."/>
            <person name="Pan J."/>
            <person name="Luo Z.H."/>
            <person name="Li M."/>
        </authorList>
    </citation>
    <scope>NUCLEOTIDE SEQUENCE [LARGE SCALE GENOMIC DNA]</scope>
    <source>
        <strain evidence="2">SpSt-1056</strain>
    </source>
</reference>
<keyword evidence="1" id="KW-0472">Membrane</keyword>
<protein>
    <recommendedName>
        <fullName evidence="3">Phenylacetyl-CoA:acceptor oxidoreductase</fullName>
    </recommendedName>
</protein>
<feature type="transmembrane region" description="Helical" evidence="1">
    <location>
        <begin position="41"/>
        <end position="63"/>
    </location>
</feature>
<evidence type="ECO:0000313" key="2">
    <source>
        <dbReference type="EMBL" id="HHK67879.1"/>
    </source>
</evidence>
<name>A0A7C5LBR1_CALS0</name>